<dbReference type="AlphaFoldDB" id="A0A7J6MDP4"/>
<sequence>MLPARISYHQRLAVWLVVEDSYVTATGTVPEYYYTAARFGSRLLALLMRCASDHGLGKWFVPTEGNGMRIGYVTKGELDQAMAVGGTLNPQIIAEVRTRDGYIIDNEEALAIREDPTTGRTFVYTLSDNNYNEVRQKTLLSTYEWVAAAGTATPPPTTTAVPSLATSPTSYSLILFLTYIVPSTYY</sequence>
<reference evidence="1 2" key="1">
    <citation type="submission" date="2020-04" db="EMBL/GenBank/DDBJ databases">
        <title>Perkinsus olseni comparative genomics.</title>
        <authorList>
            <person name="Bogema D.R."/>
        </authorList>
    </citation>
    <scope>NUCLEOTIDE SEQUENCE [LARGE SCALE GENOMIC DNA]</scope>
    <source>
        <strain evidence="1">ATCC PRA-179</strain>
    </source>
</reference>
<protein>
    <submittedName>
        <fullName evidence="1">Uncharacterized protein</fullName>
    </submittedName>
</protein>
<name>A0A7J6MDP4_PEROL</name>
<comment type="caution">
    <text evidence="1">The sequence shown here is derived from an EMBL/GenBank/DDBJ whole genome shotgun (WGS) entry which is preliminary data.</text>
</comment>
<gene>
    <name evidence="1" type="ORF">FOZ61_003771</name>
</gene>
<evidence type="ECO:0000313" key="1">
    <source>
        <dbReference type="EMBL" id="KAF4669537.1"/>
    </source>
</evidence>
<accession>A0A7J6MDP4</accession>
<proteinExistence type="predicted"/>
<dbReference type="OrthoDB" id="10554405at2759"/>
<dbReference type="EMBL" id="JABAHT010000022">
    <property type="protein sequence ID" value="KAF4669537.1"/>
    <property type="molecule type" value="Genomic_DNA"/>
</dbReference>
<dbReference type="Proteomes" id="UP000570595">
    <property type="component" value="Unassembled WGS sequence"/>
</dbReference>
<organism evidence="1 2">
    <name type="scientific">Perkinsus olseni</name>
    <name type="common">Perkinsus atlanticus</name>
    <dbReference type="NCBI Taxonomy" id="32597"/>
    <lineage>
        <taxon>Eukaryota</taxon>
        <taxon>Sar</taxon>
        <taxon>Alveolata</taxon>
        <taxon>Perkinsozoa</taxon>
        <taxon>Perkinsea</taxon>
        <taxon>Perkinsida</taxon>
        <taxon>Perkinsidae</taxon>
        <taxon>Perkinsus</taxon>
    </lineage>
</organism>
<evidence type="ECO:0000313" key="2">
    <source>
        <dbReference type="Proteomes" id="UP000570595"/>
    </source>
</evidence>